<proteinExistence type="inferred from homology"/>
<dbReference type="PANTHER" id="PTHR13551:SF1">
    <property type="entry name" value="MEMBRANE PROTEIN BRI3"/>
    <property type="match status" value="1"/>
</dbReference>
<keyword evidence="4" id="KW-0963">Cytoplasm</keyword>
<dbReference type="GO" id="GO:0005765">
    <property type="term" value="C:lysosomal membrane"/>
    <property type="evidence" value="ECO:0007669"/>
    <property type="project" value="UniProtKB-SubCell"/>
</dbReference>
<comment type="caution">
    <text evidence="14">The sequence shown here is derived from an EMBL/GenBank/DDBJ whole genome shotgun (WGS) entry which is preliminary data.</text>
</comment>
<dbReference type="VEuPathDB" id="VectorBase:LDEU003176"/>
<evidence type="ECO:0000256" key="9">
    <source>
        <dbReference type="ARBA" id="ARBA00035284"/>
    </source>
</evidence>
<gene>
    <name evidence="14" type="ORF">B4U80_04404</name>
</gene>
<accession>A0A443SMW2</accession>
<evidence type="ECO:0000256" key="12">
    <source>
        <dbReference type="SAM" id="MobiDB-lite"/>
    </source>
</evidence>
<evidence type="ECO:0000313" key="15">
    <source>
        <dbReference type="Proteomes" id="UP000288716"/>
    </source>
</evidence>
<dbReference type="OrthoDB" id="6513439at2759"/>
<keyword evidence="8" id="KW-0458">Lysosome</keyword>
<organism evidence="14 15">
    <name type="scientific">Leptotrombidium deliense</name>
    <dbReference type="NCBI Taxonomy" id="299467"/>
    <lineage>
        <taxon>Eukaryota</taxon>
        <taxon>Metazoa</taxon>
        <taxon>Ecdysozoa</taxon>
        <taxon>Arthropoda</taxon>
        <taxon>Chelicerata</taxon>
        <taxon>Arachnida</taxon>
        <taxon>Acari</taxon>
        <taxon>Acariformes</taxon>
        <taxon>Trombidiformes</taxon>
        <taxon>Prostigmata</taxon>
        <taxon>Anystina</taxon>
        <taxon>Parasitengona</taxon>
        <taxon>Trombiculoidea</taxon>
        <taxon>Trombiculidae</taxon>
        <taxon>Leptotrombidium</taxon>
    </lineage>
</organism>
<comment type="subcellular location">
    <subcellularLocation>
        <location evidence="2">Cytoplasm</location>
        <location evidence="2">Perinuclear region</location>
    </subcellularLocation>
    <subcellularLocation>
        <location evidence="1">Lysosome membrane</location>
        <topology evidence="1">Multi-pass membrane protein</topology>
    </subcellularLocation>
</comment>
<evidence type="ECO:0000256" key="1">
    <source>
        <dbReference type="ARBA" id="ARBA00004155"/>
    </source>
</evidence>
<evidence type="ECO:0000256" key="6">
    <source>
        <dbReference type="ARBA" id="ARBA00022989"/>
    </source>
</evidence>
<dbReference type="PANTHER" id="PTHR13551">
    <property type="entry name" value="BRAIN PROTEIN I3"/>
    <property type="match status" value="1"/>
</dbReference>
<keyword evidence="7 13" id="KW-0472">Membrane</keyword>
<feature type="region of interest" description="Disordered" evidence="12">
    <location>
        <begin position="1"/>
        <end position="29"/>
    </location>
</feature>
<keyword evidence="5 13" id="KW-0812">Transmembrane</keyword>
<evidence type="ECO:0000256" key="2">
    <source>
        <dbReference type="ARBA" id="ARBA00004556"/>
    </source>
</evidence>
<keyword evidence="6 13" id="KW-1133">Transmembrane helix</keyword>
<dbReference type="AlphaFoldDB" id="A0A443SMW2"/>
<evidence type="ECO:0000256" key="10">
    <source>
        <dbReference type="ARBA" id="ARBA00035449"/>
    </source>
</evidence>
<dbReference type="Proteomes" id="UP000288716">
    <property type="component" value="Unassembled WGS sequence"/>
</dbReference>
<dbReference type="EMBL" id="NCKV01001176">
    <property type="protein sequence ID" value="RWS28864.1"/>
    <property type="molecule type" value="Genomic_DNA"/>
</dbReference>
<dbReference type="GO" id="GO:0048471">
    <property type="term" value="C:perinuclear region of cytoplasm"/>
    <property type="evidence" value="ECO:0007669"/>
    <property type="project" value="UniProtKB-SubCell"/>
</dbReference>
<evidence type="ECO:0000256" key="11">
    <source>
        <dbReference type="ARBA" id="ARBA00046593"/>
    </source>
</evidence>
<comment type="similarity">
    <text evidence="3">Belongs to the BRI3 family.</text>
</comment>
<evidence type="ECO:0000256" key="3">
    <source>
        <dbReference type="ARBA" id="ARBA00008090"/>
    </source>
</evidence>
<evidence type="ECO:0000313" key="14">
    <source>
        <dbReference type="EMBL" id="RWS28864.1"/>
    </source>
</evidence>
<evidence type="ECO:0000256" key="13">
    <source>
        <dbReference type="SAM" id="Phobius"/>
    </source>
</evidence>
<feature type="transmembrane region" description="Helical" evidence="13">
    <location>
        <begin position="112"/>
        <end position="131"/>
    </location>
</feature>
<keyword evidence="15" id="KW-1185">Reference proteome</keyword>
<evidence type="ECO:0000256" key="8">
    <source>
        <dbReference type="ARBA" id="ARBA00023228"/>
    </source>
</evidence>
<name>A0A443SMW2_9ACAR</name>
<reference evidence="14 15" key="1">
    <citation type="journal article" date="2018" name="Gigascience">
        <title>Genomes of trombidid mites reveal novel predicted allergens and laterally-transferred genes associated with secondary metabolism.</title>
        <authorList>
            <person name="Dong X."/>
            <person name="Chaisiri K."/>
            <person name="Xia D."/>
            <person name="Armstrong S.D."/>
            <person name="Fang Y."/>
            <person name="Donnelly M.J."/>
            <person name="Kadowaki T."/>
            <person name="McGarry J.W."/>
            <person name="Darby A.C."/>
            <person name="Makepeace B.L."/>
        </authorList>
    </citation>
    <scope>NUCLEOTIDE SEQUENCE [LARGE SCALE GENOMIC DNA]</scope>
    <source>
        <strain evidence="14">UoL-UT</strain>
    </source>
</reference>
<sequence>MSSGGGPTGAVPYGESNVEKPPPYSPYPEPNNAYAPTYPMPPPHCGPPYASPAPGAAGVTSGFAQSNWTPAQPYPNYGSTVIIQPEPSPQVIIVGGCPVCRVGVLEEDYTCMGIFLALFFFPIGILCCLALRQRRCPNCGATFD</sequence>
<comment type="subunit">
    <text evidence="11">Interacts with BRI3BP. Interacts with MGAT1 and IFITM3.</text>
</comment>
<evidence type="ECO:0000256" key="7">
    <source>
        <dbReference type="ARBA" id="ARBA00023136"/>
    </source>
</evidence>
<dbReference type="InterPro" id="IPR019317">
    <property type="entry name" value="BRI3"/>
</dbReference>
<evidence type="ECO:0000256" key="5">
    <source>
        <dbReference type="ARBA" id="ARBA00022692"/>
    </source>
</evidence>
<evidence type="ECO:0000256" key="4">
    <source>
        <dbReference type="ARBA" id="ARBA00022490"/>
    </source>
</evidence>
<feature type="compositionally biased region" description="Pro residues" evidence="12">
    <location>
        <begin position="20"/>
        <end position="29"/>
    </location>
</feature>
<dbReference type="Pfam" id="PF10164">
    <property type="entry name" value="BRI3"/>
    <property type="match status" value="1"/>
</dbReference>
<protein>
    <recommendedName>
        <fullName evidence="9">Membrane protein BRI3</fullName>
    </recommendedName>
    <alternativeName>
        <fullName evidence="10">Brain protein I3</fullName>
    </alternativeName>
</protein>